<dbReference type="EMBL" id="CP002447">
    <property type="protein sequence ID" value="ADV12954.1"/>
    <property type="molecule type" value="Genomic_DNA"/>
</dbReference>
<dbReference type="HOGENOM" id="CLU_1925087_0_0_5"/>
<dbReference type="RefSeq" id="WP_013531620.1">
    <property type="nucleotide sequence ID" value="NC_014923.1"/>
</dbReference>
<dbReference type="Pfam" id="PF13384">
    <property type="entry name" value="HTH_23"/>
    <property type="match status" value="1"/>
</dbReference>
<dbReference type="Proteomes" id="UP000007471">
    <property type="component" value="Chromosome"/>
</dbReference>
<accession>E8T7V3</accession>
<proteinExistence type="predicted"/>
<protein>
    <submittedName>
        <fullName evidence="1">Uncharacterized protein</fullName>
    </submittedName>
</protein>
<dbReference type="InterPro" id="IPR036388">
    <property type="entry name" value="WH-like_DNA-bd_sf"/>
</dbReference>
<sequence length="131" mass="14971">MTSRPHRAALPFYAYSSFNKRGGKVVDIVTRRRNKALDMYQEMSTYETIAECLDISPTTVVQYVKRARDKGDVRAKRAFKHRGRLLALQRRKAINDMKALGMSAREISKQLGINVRLVQIRLKESGNGTTK</sequence>
<gene>
    <name evidence="1" type="ordered locus">Mesci_3837</name>
</gene>
<organism evidence="1 2">
    <name type="scientific">Mesorhizobium ciceri biovar biserrulae (strain HAMBI 2942 / LMG 23838 / WSM1271)</name>
    <dbReference type="NCBI Taxonomy" id="765698"/>
    <lineage>
        <taxon>Bacteria</taxon>
        <taxon>Pseudomonadati</taxon>
        <taxon>Pseudomonadota</taxon>
        <taxon>Alphaproteobacteria</taxon>
        <taxon>Hyphomicrobiales</taxon>
        <taxon>Phyllobacteriaceae</taxon>
        <taxon>Mesorhizobium</taxon>
    </lineage>
</organism>
<dbReference type="AlphaFoldDB" id="E8T7V3"/>
<dbReference type="PATRIC" id="fig|765698.3.peg.4335"/>
<reference evidence="2" key="1">
    <citation type="submission" date="2011-01" db="EMBL/GenBank/DDBJ databases">
        <title>Complete sequence of chromosome of Mesorhizobium ciceri bv. biserrulae WSM1271.</title>
        <authorList>
            <person name="Lucas S."/>
            <person name="Copeland A."/>
            <person name="Lapidus A."/>
            <person name="Cheng J.-F."/>
            <person name="Goodwin L."/>
            <person name="Pitluck S."/>
            <person name="Teshima H."/>
            <person name="Detter J.C."/>
            <person name="Han C."/>
            <person name="Tapia R."/>
            <person name="Land M."/>
            <person name="Hauser L."/>
            <person name="Kyrpides N."/>
            <person name="Ivanova N."/>
            <person name="Nandasena K."/>
            <person name="Reeve W.G."/>
            <person name="Howieson J.G."/>
            <person name="O'Hara G."/>
            <person name="Tiwari R.P."/>
            <person name="Woyke T."/>
        </authorList>
    </citation>
    <scope>NUCLEOTIDE SEQUENCE [LARGE SCALE GENOMIC DNA]</scope>
    <source>
        <strain evidence="2">HAMBI 2942 / LMG 23838 / WSM1271</strain>
    </source>
</reference>
<evidence type="ECO:0000313" key="2">
    <source>
        <dbReference type="Proteomes" id="UP000007471"/>
    </source>
</evidence>
<dbReference type="STRING" id="765698.Mesci_3837"/>
<dbReference type="KEGG" id="mci:Mesci_3837"/>
<name>E8T7V3_MESCW</name>
<dbReference type="OrthoDB" id="8454479at2"/>
<evidence type="ECO:0000313" key="1">
    <source>
        <dbReference type="EMBL" id="ADV12954.1"/>
    </source>
</evidence>
<dbReference type="Gene3D" id="1.10.10.10">
    <property type="entry name" value="Winged helix-like DNA-binding domain superfamily/Winged helix DNA-binding domain"/>
    <property type="match status" value="1"/>
</dbReference>